<dbReference type="Proteomes" id="UP000807306">
    <property type="component" value="Unassembled WGS sequence"/>
</dbReference>
<evidence type="ECO:0000313" key="8">
    <source>
        <dbReference type="Proteomes" id="UP000807306"/>
    </source>
</evidence>
<evidence type="ECO:0000256" key="6">
    <source>
        <dbReference type="RuleBase" id="RU365009"/>
    </source>
</evidence>
<evidence type="ECO:0000256" key="4">
    <source>
        <dbReference type="ARBA" id="ARBA00022525"/>
    </source>
</evidence>
<feature type="chain" id="PRO_5040536950" description="Hydrophobin" evidence="6">
    <location>
        <begin position="19"/>
        <end position="110"/>
    </location>
</feature>
<proteinExistence type="inferred from homology"/>
<keyword evidence="3 6" id="KW-0134">Cell wall</keyword>
<feature type="signal peptide" evidence="6">
    <location>
        <begin position="1"/>
        <end position="18"/>
    </location>
</feature>
<dbReference type="SMART" id="SM00075">
    <property type="entry name" value="HYDRO"/>
    <property type="match status" value="1"/>
</dbReference>
<dbReference type="InterPro" id="IPR001338">
    <property type="entry name" value="Class_I_Hydrophobin"/>
</dbReference>
<evidence type="ECO:0000256" key="3">
    <source>
        <dbReference type="ARBA" id="ARBA00022512"/>
    </source>
</evidence>
<dbReference type="Pfam" id="PF01185">
    <property type="entry name" value="Hydrophobin"/>
    <property type="match status" value="1"/>
</dbReference>
<organism evidence="7 8">
    <name type="scientific">Crepidotus variabilis</name>
    <dbReference type="NCBI Taxonomy" id="179855"/>
    <lineage>
        <taxon>Eukaryota</taxon>
        <taxon>Fungi</taxon>
        <taxon>Dikarya</taxon>
        <taxon>Basidiomycota</taxon>
        <taxon>Agaricomycotina</taxon>
        <taxon>Agaricomycetes</taxon>
        <taxon>Agaricomycetidae</taxon>
        <taxon>Agaricales</taxon>
        <taxon>Agaricineae</taxon>
        <taxon>Crepidotaceae</taxon>
        <taxon>Crepidotus</taxon>
    </lineage>
</organism>
<reference evidence="7" key="1">
    <citation type="submission" date="2020-11" db="EMBL/GenBank/DDBJ databases">
        <authorList>
            <consortium name="DOE Joint Genome Institute"/>
            <person name="Ahrendt S."/>
            <person name="Riley R."/>
            <person name="Andreopoulos W."/>
            <person name="Labutti K."/>
            <person name="Pangilinan J."/>
            <person name="Ruiz-Duenas F.J."/>
            <person name="Barrasa J.M."/>
            <person name="Sanchez-Garcia M."/>
            <person name="Camarero S."/>
            <person name="Miyauchi S."/>
            <person name="Serrano A."/>
            <person name="Linde D."/>
            <person name="Babiker R."/>
            <person name="Drula E."/>
            <person name="Ayuso-Fernandez I."/>
            <person name="Pacheco R."/>
            <person name="Padilla G."/>
            <person name="Ferreira P."/>
            <person name="Barriuso J."/>
            <person name="Kellner H."/>
            <person name="Castanera R."/>
            <person name="Alfaro M."/>
            <person name="Ramirez L."/>
            <person name="Pisabarro A.G."/>
            <person name="Kuo A."/>
            <person name="Tritt A."/>
            <person name="Lipzen A."/>
            <person name="He G."/>
            <person name="Yan M."/>
            <person name="Ng V."/>
            <person name="Cullen D."/>
            <person name="Martin F."/>
            <person name="Rosso M.-N."/>
            <person name="Henrissat B."/>
            <person name="Hibbett D."/>
            <person name="Martinez A.T."/>
            <person name="Grigoriev I.V."/>
        </authorList>
    </citation>
    <scope>NUCLEOTIDE SEQUENCE</scope>
    <source>
        <strain evidence="7">CBS 506.95</strain>
    </source>
</reference>
<dbReference type="AlphaFoldDB" id="A0A9P6JTB4"/>
<comment type="subcellular location">
    <subcellularLocation>
        <location evidence="1 6">Secreted</location>
        <location evidence="1 6">Cell wall</location>
    </subcellularLocation>
</comment>
<name>A0A9P6JTB4_9AGAR</name>
<comment type="caution">
    <text evidence="7">The sequence shown here is derived from an EMBL/GenBank/DDBJ whole genome shotgun (WGS) entry which is preliminary data.</text>
</comment>
<sequence length="110" mass="11424">MIFTNAFALLVMPFLAAASPLVERTDVPCNSGSIKCCNTFYAANSTQAGSFASLLGIPFNALNSPSMAMGCTALSGIGLSDNSCHQQTVCCHDNHYSNVVVNVGCSPISL</sequence>
<dbReference type="GO" id="GO:0009277">
    <property type="term" value="C:fungal-type cell wall"/>
    <property type="evidence" value="ECO:0007669"/>
    <property type="project" value="InterPro"/>
</dbReference>
<protein>
    <recommendedName>
        <fullName evidence="6">Hydrophobin</fullName>
    </recommendedName>
</protein>
<evidence type="ECO:0000256" key="5">
    <source>
        <dbReference type="ARBA" id="ARBA00023157"/>
    </source>
</evidence>
<keyword evidence="6" id="KW-0732">Signal</keyword>
<accession>A0A9P6JTB4</accession>
<gene>
    <name evidence="7" type="ORF">CPB83DRAFT_662418</name>
</gene>
<keyword evidence="8" id="KW-1185">Reference proteome</keyword>
<evidence type="ECO:0000256" key="2">
    <source>
        <dbReference type="ARBA" id="ARBA00010446"/>
    </source>
</evidence>
<evidence type="ECO:0000313" key="7">
    <source>
        <dbReference type="EMBL" id="KAF9532171.1"/>
    </source>
</evidence>
<comment type="similarity">
    <text evidence="2 6">Belongs to the fungal hydrophobin family.</text>
</comment>
<evidence type="ECO:0000256" key="1">
    <source>
        <dbReference type="ARBA" id="ARBA00004191"/>
    </source>
</evidence>
<dbReference type="OrthoDB" id="4225815at2759"/>
<keyword evidence="4 6" id="KW-0964">Secreted</keyword>
<dbReference type="EMBL" id="MU157832">
    <property type="protein sequence ID" value="KAF9532171.1"/>
    <property type="molecule type" value="Genomic_DNA"/>
</dbReference>
<keyword evidence="5 6" id="KW-1015">Disulfide bond</keyword>
<dbReference type="GO" id="GO:0005199">
    <property type="term" value="F:structural constituent of cell wall"/>
    <property type="evidence" value="ECO:0007669"/>
    <property type="project" value="InterPro"/>
</dbReference>
<dbReference type="CDD" id="cd23507">
    <property type="entry name" value="hydrophobin_I"/>
    <property type="match status" value="1"/>
</dbReference>